<evidence type="ECO:0000256" key="3">
    <source>
        <dbReference type="ARBA" id="ARBA00022884"/>
    </source>
</evidence>
<gene>
    <name evidence="7 11" type="primary">rplI</name>
    <name evidence="11" type="ORF">GCM10023261_01530</name>
</gene>
<evidence type="ECO:0000313" key="12">
    <source>
        <dbReference type="Proteomes" id="UP001500864"/>
    </source>
</evidence>
<keyword evidence="12" id="KW-1185">Reference proteome</keyword>
<dbReference type="InterPro" id="IPR036791">
    <property type="entry name" value="Ribosomal_bL9_C_sf"/>
</dbReference>
<keyword evidence="5 7" id="KW-0687">Ribonucleoprotein</keyword>
<dbReference type="InterPro" id="IPR000244">
    <property type="entry name" value="Ribosomal_bL9"/>
</dbReference>
<dbReference type="Proteomes" id="UP001500864">
    <property type="component" value="Unassembled WGS sequence"/>
</dbReference>
<organism evidence="11 12">
    <name type="scientific">Bartonella jaculi</name>
    <dbReference type="NCBI Taxonomy" id="686226"/>
    <lineage>
        <taxon>Bacteria</taxon>
        <taxon>Pseudomonadati</taxon>
        <taxon>Pseudomonadota</taxon>
        <taxon>Alphaproteobacteria</taxon>
        <taxon>Hyphomicrobiales</taxon>
        <taxon>Bartonellaceae</taxon>
        <taxon>Bartonella</taxon>
    </lineage>
</organism>
<evidence type="ECO:0000256" key="9">
    <source>
        <dbReference type="SAM" id="MobiDB-lite"/>
    </source>
</evidence>
<dbReference type="InterPro" id="IPR036935">
    <property type="entry name" value="Ribosomal_bL9_N_sf"/>
</dbReference>
<comment type="similarity">
    <text evidence="1 7">Belongs to the bacterial ribosomal protein bL9 family.</text>
</comment>
<keyword evidence="4 7" id="KW-0689">Ribosomal protein</keyword>
<dbReference type="Pfam" id="PF01281">
    <property type="entry name" value="Ribosomal_L9_N"/>
    <property type="match status" value="1"/>
</dbReference>
<protein>
    <recommendedName>
        <fullName evidence="6 7">Large ribosomal subunit protein bL9</fullName>
    </recommendedName>
</protein>
<dbReference type="NCBIfam" id="TIGR00158">
    <property type="entry name" value="L9"/>
    <property type="match status" value="1"/>
</dbReference>
<comment type="caution">
    <text evidence="11">The sequence shown here is derived from an EMBL/GenBank/DDBJ whole genome shotgun (WGS) entry which is preliminary data.</text>
</comment>
<keyword evidence="2 7" id="KW-0699">rRNA-binding</keyword>
<dbReference type="SUPFAM" id="SSF55653">
    <property type="entry name" value="Ribosomal protein L9 C-domain"/>
    <property type="match status" value="1"/>
</dbReference>
<dbReference type="Pfam" id="PF03948">
    <property type="entry name" value="Ribosomal_L9_C"/>
    <property type="match status" value="1"/>
</dbReference>
<dbReference type="PROSITE" id="PS00651">
    <property type="entry name" value="RIBOSOMAL_L9"/>
    <property type="match status" value="1"/>
</dbReference>
<dbReference type="EMBL" id="BAABIZ010000001">
    <property type="protein sequence ID" value="GAA5103822.1"/>
    <property type="molecule type" value="Genomic_DNA"/>
</dbReference>
<evidence type="ECO:0000259" key="10">
    <source>
        <dbReference type="PROSITE" id="PS00651"/>
    </source>
</evidence>
<dbReference type="Gene3D" id="3.40.5.10">
    <property type="entry name" value="Ribosomal protein L9, N-terminal domain"/>
    <property type="match status" value="1"/>
</dbReference>
<evidence type="ECO:0000256" key="2">
    <source>
        <dbReference type="ARBA" id="ARBA00022730"/>
    </source>
</evidence>
<dbReference type="InterPro" id="IPR020594">
    <property type="entry name" value="Ribosomal_bL9_bac/chp"/>
</dbReference>
<comment type="function">
    <text evidence="7">Binds to the 23S rRNA.</text>
</comment>
<evidence type="ECO:0000256" key="8">
    <source>
        <dbReference type="SAM" id="Coils"/>
    </source>
</evidence>
<dbReference type="InterPro" id="IPR009027">
    <property type="entry name" value="Ribosomal_bL9/RNase_H1_N"/>
</dbReference>
<dbReference type="RefSeq" id="WP_345113743.1">
    <property type="nucleotide sequence ID" value="NZ_BAABIZ010000001.1"/>
</dbReference>
<keyword evidence="8" id="KW-0175">Coiled coil</keyword>
<proteinExistence type="inferred from homology"/>
<evidence type="ECO:0000256" key="6">
    <source>
        <dbReference type="ARBA" id="ARBA00035292"/>
    </source>
</evidence>
<feature type="coiled-coil region" evidence="8">
    <location>
        <begin position="37"/>
        <end position="69"/>
    </location>
</feature>
<reference evidence="12" key="1">
    <citation type="journal article" date="2019" name="Int. J. Syst. Evol. Microbiol.">
        <title>The Global Catalogue of Microorganisms (GCM) 10K type strain sequencing project: providing services to taxonomists for standard genome sequencing and annotation.</title>
        <authorList>
            <consortium name="The Broad Institute Genomics Platform"/>
            <consortium name="The Broad Institute Genome Sequencing Center for Infectious Disease"/>
            <person name="Wu L."/>
            <person name="Ma J."/>
        </authorList>
    </citation>
    <scope>NUCLEOTIDE SEQUENCE [LARGE SCALE GENOMIC DNA]</scope>
    <source>
        <strain evidence="12">JCM 17712</strain>
    </source>
</reference>
<feature type="domain" description="Ribosomal protein L9" evidence="10">
    <location>
        <begin position="13"/>
        <end position="40"/>
    </location>
</feature>
<dbReference type="InterPro" id="IPR020069">
    <property type="entry name" value="Ribosomal_bL9_C"/>
</dbReference>
<keyword evidence="3 7" id="KW-0694">RNA-binding</keyword>
<feature type="region of interest" description="Disordered" evidence="9">
    <location>
        <begin position="170"/>
        <end position="206"/>
    </location>
</feature>
<evidence type="ECO:0000256" key="1">
    <source>
        <dbReference type="ARBA" id="ARBA00010605"/>
    </source>
</evidence>
<dbReference type="GO" id="GO:0005840">
    <property type="term" value="C:ribosome"/>
    <property type="evidence" value="ECO:0007669"/>
    <property type="project" value="UniProtKB-KW"/>
</dbReference>
<evidence type="ECO:0000256" key="7">
    <source>
        <dbReference type="HAMAP-Rule" id="MF_00503"/>
    </source>
</evidence>
<evidence type="ECO:0000313" key="11">
    <source>
        <dbReference type="EMBL" id="GAA5103822.1"/>
    </source>
</evidence>
<sequence>MDIILLERIPRLGQMGDIVSVKDGYARNFLLPQGKALRANEANKKHFEIQRAQLEARNLERKSEAQKVAEKLDGQSFIAVRSAGETGQLYGSVSTRDISEIITNEGFSIGRNQVELNHPIKTIGLHTITLTLHPEVQIAVIINVARSTSEAQRQAEGETLTSAAAIYDVQKEPFAETQEDSLTEGKEESLAEEMDGNDANSFNEEA</sequence>
<dbReference type="PANTHER" id="PTHR21368">
    <property type="entry name" value="50S RIBOSOMAL PROTEIN L9"/>
    <property type="match status" value="1"/>
</dbReference>
<accession>A0ABP9MX30</accession>
<dbReference type="Gene3D" id="3.10.430.100">
    <property type="entry name" value="Ribosomal protein L9, C-terminal domain"/>
    <property type="match status" value="1"/>
</dbReference>
<dbReference type="HAMAP" id="MF_00503">
    <property type="entry name" value="Ribosomal_bL9"/>
    <property type="match status" value="1"/>
</dbReference>
<evidence type="ECO:0000256" key="5">
    <source>
        <dbReference type="ARBA" id="ARBA00023274"/>
    </source>
</evidence>
<name>A0ABP9MX30_9HYPH</name>
<evidence type="ECO:0000256" key="4">
    <source>
        <dbReference type="ARBA" id="ARBA00022980"/>
    </source>
</evidence>
<dbReference type="SUPFAM" id="SSF55658">
    <property type="entry name" value="L9 N-domain-like"/>
    <property type="match status" value="1"/>
</dbReference>
<dbReference type="InterPro" id="IPR020070">
    <property type="entry name" value="Ribosomal_bL9_N"/>
</dbReference>